<dbReference type="SUPFAM" id="SSF49503">
    <property type="entry name" value="Cupredoxins"/>
    <property type="match status" value="3"/>
</dbReference>
<feature type="compositionally biased region" description="Polar residues" evidence="7">
    <location>
        <begin position="82"/>
        <end position="93"/>
    </location>
</feature>
<dbReference type="SUPFAM" id="SSF53335">
    <property type="entry name" value="S-adenosyl-L-methionine-dependent methyltransferases"/>
    <property type="match status" value="1"/>
</dbReference>
<sequence>MVAHDEEADALLEEFELRDEVKVRDGRAPPSKCCTCGWRWIAGLIVVALLSAIGVVVALHGLSSSQPSDDTTGHLGYRLHPQNHTSRPPTTLPFNWTITAGTRSPDGVEKQVYLVNDEFPGPLIEARSGDRLVIHVHNGLKDEGVSLHWHGLRMKDQNNMDGAVGFTQCPIAPDSTFTYNLTIGAEEHGTFWWHSHSDVQRADGLWGGLVVHSPDEVDFSQEDYLLMIGDWFHQNQTEVLGWYADASSRGNEPVPDSLLVNGQGRFSCSMAVPARPVVCSQAQFSDLKPLIMSRSRKKARMRVVNTGSVAGLSLRVGGATIRPVRVDGGFAVNSEAAETVGILYPGERVDLEVEWKGNHEGDDWLTIYMDDENFGYPNLALNPTQSFPMFSLNTKGSSNDPVPQPLEEDAIQVLDSQNLKAATKVSDLPEKAEQTILLYAKVEKLAHMDYAPVGFINHTSWAPKTPPLLAQNRTSWDDNQLIPFIGISDGKPKRVDIIINNLDDGAHPFHLHGHSFYILSSYRNPDRGSWGSYNPYTDEAPPNGLDIEYPVRKDTVSVPRRGHVVLTLVADNPGIWAFHCHMLVHMARGMAMGLHIGDIGDLDHVSSVDQRAAELYLSAFEDVKMSETPEPTRRASAERTKSKSRSPRASKSRSPTASKSPSPPAATSGPILDPQHWAQINEEQAQAEAEGADGDNTDADSTLDPDNASSTASITSSILEYRTIHGRTYHSEQGNAQYWASNDEQQNDLMDLTHHILTLGLGDKLHLAPLKEEKLHQAIDIGTGTGIWAIDFADKYPGVEVIGTDLSPIQPSWVPPNVQFEIEDCTRDWTFKSDFADYIHVRWLMGSVRDWDAFFSEAYRVCKPGAWIESHEASCNVSSDDGTVAPNSAMGHWGEFFKEGGKKIGTSFSVVEDGTQRKAMEKAGFINIQEFDFRNPVGTWPKDPVEKRMGAYSKYGLETDSEGFILFMAHTLGWTREEILVYVAQFRREIRSGKHHGYFAQKVVWGQKPETTTA</sequence>
<gene>
    <name evidence="12" type="ORF">FNAPI_1443</name>
</gene>
<feature type="transmembrane region" description="Helical" evidence="8">
    <location>
        <begin position="40"/>
        <end position="62"/>
    </location>
</feature>
<dbReference type="Pfam" id="PF07731">
    <property type="entry name" value="Cu-oxidase_2"/>
    <property type="match status" value="1"/>
</dbReference>
<keyword evidence="4" id="KW-0560">Oxidoreductase</keyword>
<dbReference type="Pfam" id="PF13489">
    <property type="entry name" value="Methyltransf_23"/>
    <property type="match status" value="1"/>
</dbReference>
<feature type="compositionally biased region" description="Low complexity" evidence="7">
    <location>
        <begin position="652"/>
        <end position="668"/>
    </location>
</feature>
<dbReference type="InterPro" id="IPR045087">
    <property type="entry name" value="Cu-oxidase_fam"/>
</dbReference>
<dbReference type="PANTHER" id="PTHR11709">
    <property type="entry name" value="MULTI-COPPER OXIDASE"/>
    <property type="match status" value="1"/>
</dbReference>
<reference evidence="12 13" key="1">
    <citation type="submission" date="2020-05" db="EMBL/GenBank/DDBJ databases">
        <title>Identification and distribution of gene clusters putatively required for synthesis of sphingolipid metabolism inhibitors in phylogenetically diverse species of the filamentous fungus Fusarium.</title>
        <authorList>
            <person name="Kim H.-S."/>
            <person name="Busman M."/>
            <person name="Brown D.W."/>
            <person name="Divon H."/>
            <person name="Uhlig S."/>
            <person name="Proctor R.H."/>
        </authorList>
    </citation>
    <scope>NUCLEOTIDE SEQUENCE [LARGE SCALE GENOMIC DNA]</scope>
    <source>
        <strain evidence="12 13">NRRL 25196</strain>
    </source>
</reference>
<feature type="region of interest" description="Disordered" evidence="7">
    <location>
        <begin position="65"/>
        <end position="93"/>
    </location>
</feature>
<dbReference type="PROSITE" id="PS00079">
    <property type="entry name" value="MULTICOPPER_OXIDASE1"/>
    <property type="match status" value="1"/>
</dbReference>
<keyword evidence="2" id="KW-0479">Metal-binding</keyword>
<feature type="domain" description="Plastocyanin-like" evidence="11">
    <location>
        <begin position="98"/>
        <end position="215"/>
    </location>
</feature>
<comment type="caution">
    <text evidence="12">The sequence shown here is derived from an EMBL/GenBank/DDBJ whole genome shotgun (WGS) entry which is preliminary data.</text>
</comment>
<dbReference type="GO" id="GO:0016491">
    <property type="term" value="F:oxidoreductase activity"/>
    <property type="evidence" value="ECO:0007669"/>
    <property type="project" value="UniProtKB-KW"/>
</dbReference>
<evidence type="ECO:0000259" key="9">
    <source>
        <dbReference type="Pfam" id="PF00394"/>
    </source>
</evidence>
<feature type="region of interest" description="Disordered" evidence="7">
    <location>
        <begin position="684"/>
        <end position="714"/>
    </location>
</feature>
<dbReference type="PROSITE" id="PS00080">
    <property type="entry name" value="MULTICOPPER_OXIDASE2"/>
    <property type="match status" value="1"/>
</dbReference>
<evidence type="ECO:0000256" key="1">
    <source>
        <dbReference type="ARBA" id="ARBA00010609"/>
    </source>
</evidence>
<dbReference type="InterPro" id="IPR001117">
    <property type="entry name" value="Cu-oxidase_2nd"/>
</dbReference>
<dbReference type="InterPro" id="IPR033138">
    <property type="entry name" value="Cu_oxidase_CS"/>
</dbReference>
<evidence type="ECO:0000256" key="5">
    <source>
        <dbReference type="ARBA" id="ARBA00023008"/>
    </source>
</evidence>
<evidence type="ECO:0000313" key="13">
    <source>
        <dbReference type="Proteomes" id="UP000574317"/>
    </source>
</evidence>
<keyword evidence="8" id="KW-0472">Membrane</keyword>
<keyword evidence="8" id="KW-0812">Transmembrane</keyword>
<dbReference type="GO" id="GO:0005507">
    <property type="term" value="F:copper ion binding"/>
    <property type="evidence" value="ECO:0007669"/>
    <property type="project" value="InterPro"/>
</dbReference>
<feature type="domain" description="Plastocyanin-like" evidence="10">
    <location>
        <begin position="493"/>
        <end position="594"/>
    </location>
</feature>
<dbReference type="CDD" id="cd13910">
    <property type="entry name" value="CuRO_3_MCO_like_4"/>
    <property type="match status" value="1"/>
</dbReference>
<evidence type="ECO:0000256" key="8">
    <source>
        <dbReference type="SAM" id="Phobius"/>
    </source>
</evidence>
<keyword evidence="5" id="KW-0186">Copper</keyword>
<dbReference type="CDD" id="cd02440">
    <property type="entry name" value="AdoMet_MTases"/>
    <property type="match status" value="1"/>
</dbReference>
<dbReference type="Pfam" id="PF07732">
    <property type="entry name" value="Cu-oxidase_3"/>
    <property type="match status" value="1"/>
</dbReference>
<keyword evidence="8" id="KW-1133">Transmembrane helix</keyword>
<proteinExistence type="inferred from homology"/>
<evidence type="ECO:0000256" key="6">
    <source>
        <dbReference type="ARBA" id="ARBA00023180"/>
    </source>
</evidence>
<feature type="domain" description="Plastocyanin-like" evidence="9">
    <location>
        <begin position="222"/>
        <end position="356"/>
    </location>
</feature>
<dbReference type="InterPro" id="IPR011707">
    <property type="entry name" value="Cu-oxidase-like_N"/>
</dbReference>
<feature type="compositionally biased region" description="Basic and acidic residues" evidence="7">
    <location>
        <begin position="625"/>
        <end position="641"/>
    </location>
</feature>
<feature type="region of interest" description="Disordered" evidence="7">
    <location>
        <begin position="625"/>
        <end position="672"/>
    </location>
</feature>
<dbReference type="AlphaFoldDB" id="A0A8H5K354"/>
<accession>A0A8H5K354</accession>
<dbReference type="InterPro" id="IPR029063">
    <property type="entry name" value="SAM-dependent_MTases_sf"/>
</dbReference>
<name>A0A8H5K354_9HYPO</name>
<keyword evidence="13" id="KW-1185">Reference proteome</keyword>
<dbReference type="InterPro" id="IPR008972">
    <property type="entry name" value="Cupredoxin"/>
</dbReference>
<dbReference type="Gene3D" id="2.60.40.420">
    <property type="entry name" value="Cupredoxins - blue copper proteins"/>
    <property type="match status" value="3"/>
</dbReference>
<evidence type="ECO:0000256" key="3">
    <source>
        <dbReference type="ARBA" id="ARBA00022729"/>
    </source>
</evidence>
<dbReference type="Gene3D" id="3.40.50.150">
    <property type="entry name" value="Vaccinia Virus protein VP39"/>
    <property type="match status" value="1"/>
</dbReference>
<keyword evidence="3" id="KW-0732">Signal</keyword>
<dbReference type="PANTHER" id="PTHR11709:SF511">
    <property type="entry name" value="LACCASE"/>
    <property type="match status" value="1"/>
</dbReference>
<keyword evidence="6" id="KW-0325">Glycoprotein</keyword>
<evidence type="ECO:0000256" key="7">
    <source>
        <dbReference type="SAM" id="MobiDB-lite"/>
    </source>
</evidence>
<dbReference type="Proteomes" id="UP000574317">
    <property type="component" value="Unassembled WGS sequence"/>
</dbReference>
<dbReference type="Pfam" id="PF00394">
    <property type="entry name" value="Cu-oxidase"/>
    <property type="match status" value="1"/>
</dbReference>
<evidence type="ECO:0000256" key="4">
    <source>
        <dbReference type="ARBA" id="ARBA00023002"/>
    </source>
</evidence>
<dbReference type="CDD" id="cd04205">
    <property type="entry name" value="CuRO_2_LCC_like"/>
    <property type="match status" value="1"/>
</dbReference>
<organism evidence="12 13">
    <name type="scientific">Fusarium napiforme</name>
    <dbReference type="NCBI Taxonomy" id="42672"/>
    <lineage>
        <taxon>Eukaryota</taxon>
        <taxon>Fungi</taxon>
        <taxon>Dikarya</taxon>
        <taxon>Ascomycota</taxon>
        <taxon>Pezizomycotina</taxon>
        <taxon>Sordariomycetes</taxon>
        <taxon>Hypocreomycetidae</taxon>
        <taxon>Hypocreales</taxon>
        <taxon>Nectriaceae</taxon>
        <taxon>Fusarium</taxon>
        <taxon>Fusarium fujikuroi species complex</taxon>
    </lineage>
</organism>
<evidence type="ECO:0000259" key="10">
    <source>
        <dbReference type="Pfam" id="PF07731"/>
    </source>
</evidence>
<dbReference type="EMBL" id="JAAOAO010000051">
    <property type="protein sequence ID" value="KAF5565894.1"/>
    <property type="molecule type" value="Genomic_DNA"/>
</dbReference>
<dbReference type="InterPro" id="IPR002355">
    <property type="entry name" value="Cu_oxidase_Cu_BS"/>
</dbReference>
<comment type="similarity">
    <text evidence="1">Belongs to the multicopper oxidase family.</text>
</comment>
<dbReference type="InterPro" id="IPR011706">
    <property type="entry name" value="Cu-oxidase_C"/>
</dbReference>
<feature type="compositionally biased region" description="Basic residues" evidence="7">
    <location>
        <begin position="642"/>
        <end position="651"/>
    </location>
</feature>
<evidence type="ECO:0000256" key="2">
    <source>
        <dbReference type="ARBA" id="ARBA00022723"/>
    </source>
</evidence>
<evidence type="ECO:0000313" key="12">
    <source>
        <dbReference type="EMBL" id="KAF5565894.1"/>
    </source>
</evidence>
<evidence type="ECO:0000259" key="11">
    <source>
        <dbReference type="Pfam" id="PF07732"/>
    </source>
</evidence>
<feature type="compositionally biased region" description="Acidic residues" evidence="7">
    <location>
        <begin position="690"/>
        <end position="703"/>
    </location>
</feature>
<protein>
    <submittedName>
        <fullName evidence="12">L-ascorbate oxidase</fullName>
    </submittedName>
</protein>